<evidence type="ECO:0000313" key="1">
    <source>
        <dbReference type="EMBL" id="CAG7908466.1"/>
    </source>
</evidence>
<dbReference type="Gramene" id="A04p33670.2_BraZ1">
    <property type="protein sequence ID" value="A04p33670.2_BraZ1.CDS.1"/>
    <property type="gene ID" value="A04g33670.2_BraZ1"/>
</dbReference>
<evidence type="ECO:0000313" key="2">
    <source>
        <dbReference type="Proteomes" id="UP000694005"/>
    </source>
</evidence>
<reference evidence="1 2" key="1">
    <citation type="submission" date="2021-07" db="EMBL/GenBank/DDBJ databases">
        <authorList>
            <consortium name="Genoscope - CEA"/>
            <person name="William W."/>
        </authorList>
    </citation>
    <scope>NUCLEOTIDE SEQUENCE [LARGE SCALE GENOMIC DNA]</scope>
</reference>
<feature type="non-terminal residue" evidence="1">
    <location>
        <position position="1"/>
    </location>
</feature>
<gene>
    <name evidence="1" type="ORF">BRAPAZ1V2_A04P33670.2</name>
</gene>
<sequence length="46" mass="5262">GSRGGEDEGEQRPNKQTRVYSNTRVLPYLGFIRLGPKLDSLKFSFF</sequence>
<dbReference type="Proteomes" id="UP000694005">
    <property type="component" value="Chromosome A04"/>
</dbReference>
<organism evidence="1 2">
    <name type="scientific">Brassica campestris</name>
    <name type="common">Field mustard</name>
    <dbReference type="NCBI Taxonomy" id="3711"/>
    <lineage>
        <taxon>Eukaryota</taxon>
        <taxon>Viridiplantae</taxon>
        <taxon>Streptophyta</taxon>
        <taxon>Embryophyta</taxon>
        <taxon>Tracheophyta</taxon>
        <taxon>Spermatophyta</taxon>
        <taxon>Magnoliopsida</taxon>
        <taxon>eudicotyledons</taxon>
        <taxon>Gunneridae</taxon>
        <taxon>Pentapetalae</taxon>
        <taxon>rosids</taxon>
        <taxon>malvids</taxon>
        <taxon>Brassicales</taxon>
        <taxon>Brassicaceae</taxon>
        <taxon>Brassiceae</taxon>
        <taxon>Brassica</taxon>
    </lineage>
</organism>
<feature type="non-terminal residue" evidence="1">
    <location>
        <position position="46"/>
    </location>
</feature>
<dbReference type="AlphaFoldDB" id="A0A8D9I360"/>
<accession>A0A8D9I360</accession>
<protein>
    <submittedName>
        <fullName evidence="1">Uncharacterized protein</fullName>
    </submittedName>
</protein>
<dbReference type="EMBL" id="LS974620">
    <property type="protein sequence ID" value="CAG7908466.1"/>
    <property type="molecule type" value="Genomic_DNA"/>
</dbReference>
<name>A0A8D9I360_BRACM</name>
<proteinExistence type="predicted"/>